<evidence type="ECO:0000256" key="3">
    <source>
        <dbReference type="ARBA" id="ARBA00022827"/>
    </source>
</evidence>
<sequence>MGSIQEDAPAAPTGINVIVVGAGFGGLTAAIECHRQGHNVSIYESFPELKVLGDIISFGPNAGRIFYRWSHGKIAAKMRALSIDLSSYGFKIHKYDTGEVVAHQKTPPGDPTAPMFNGHRGELHKVVFEYARDELRIPIHLGRKVTRYFEDDKEAGIELEDGTVVKGDMVVGSDGVRSRARTLVLGYEDKPKSSGYAVWRAWFSNKDMIADPRTKQFCENGDTFNGWIGPDVHFLFSTIKKGSDCCWVLTHRDEHDIDESWSFPGHLEDVYKVLEGWDPMCKAIVEKTPSLVDWKLVYRDPLPTWTSKHGRICLLGDAAHPFLPTSAQGATQALEDGVTLAVTLKRAGKDNIPAGVRAYQEIRYDRVKAVQKTGETTRDMWHKADWDKVKEDPKRIELPREDWIFLHDAQKHAEAAYDDVVKQLL</sequence>
<keyword evidence="2" id="KW-0285">Flavoprotein</keyword>
<comment type="similarity">
    <text evidence="1">Belongs to the paxM FAD-dependent monooxygenase family.</text>
</comment>
<feature type="domain" description="FAD-dependent oxidoreductase 2 FAD-binding" evidence="6">
    <location>
        <begin position="17"/>
        <end position="45"/>
    </location>
</feature>
<dbReference type="FunFam" id="3.50.50.60:FF:000331">
    <property type="entry name" value="FAD/NAD(P)-binding domain-containing protein"/>
    <property type="match status" value="1"/>
</dbReference>
<dbReference type="AlphaFoldDB" id="A0A1L7WSN6"/>
<dbReference type="EMBL" id="FJOG01000007">
    <property type="protein sequence ID" value="CZR55789.1"/>
    <property type="molecule type" value="Genomic_DNA"/>
</dbReference>
<accession>A0A1L7WSN6</accession>
<gene>
    <name evidence="8" type="ORF">PAC_05677</name>
</gene>
<evidence type="ECO:0000256" key="1">
    <source>
        <dbReference type="ARBA" id="ARBA00007992"/>
    </source>
</evidence>
<dbReference type="PANTHER" id="PTHR13789">
    <property type="entry name" value="MONOOXYGENASE"/>
    <property type="match status" value="1"/>
</dbReference>
<dbReference type="InterPro" id="IPR050493">
    <property type="entry name" value="FAD-dep_Monooxygenase_BioMet"/>
</dbReference>
<keyword evidence="4" id="KW-0560">Oxidoreductase</keyword>
<keyword evidence="3" id="KW-0274">FAD</keyword>
<dbReference type="SUPFAM" id="SSF51905">
    <property type="entry name" value="FAD/NAD(P)-binding domain"/>
    <property type="match status" value="1"/>
</dbReference>
<dbReference type="InterPro" id="IPR002938">
    <property type="entry name" value="FAD-bd"/>
</dbReference>
<organism evidence="8 9">
    <name type="scientific">Phialocephala subalpina</name>
    <dbReference type="NCBI Taxonomy" id="576137"/>
    <lineage>
        <taxon>Eukaryota</taxon>
        <taxon>Fungi</taxon>
        <taxon>Dikarya</taxon>
        <taxon>Ascomycota</taxon>
        <taxon>Pezizomycotina</taxon>
        <taxon>Leotiomycetes</taxon>
        <taxon>Helotiales</taxon>
        <taxon>Mollisiaceae</taxon>
        <taxon>Phialocephala</taxon>
        <taxon>Phialocephala fortinii species complex</taxon>
    </lineage>
</organism>
<proteinExistence type="inferred from homology"/>
<dbReference type="SUPFAM" id="SSF54373">
    <property type="entry name" value="FAD-linked reductases, C-terminal domain"/>
    <property type="match status" value="1"/>
</dbReference>
<evidence type="ECO:0000256" key="5">
    <source>
        <dbReference type="ARBA" id="ARBA00023033"/>
    </source>
</evidence>
<reference evidence="8 9" key="1">
    <citation type="submission" date="2016-03" db="EMBL/GenBank/DDBJ databases">
        <authorList>
            <person name="Ploux O."/>
        </authorList>
    </citation>
    <scope>NUCLEOTIDE SEQUENCE [LARGE SCALE GENOMIC DNA]</scope>
    <source>
        <strain evidence="8 9">UAMH 11012</strain>
    </source>
</reference>
<protein>
    <submittedName>
        <fullName evidence="8">Related to monooxigenase</fullName>
    </submittedName>
</protein>
<dbReference type="Gene3D" id="3.50.50.60">
    <property type="entry name" value="FAD/NAD(P)-binding domain"/>
    <property type="match status" value="1"/>
</dbReference>
<dbReference type="Pfam" id="PF00890">
    <property type="entry name" value="FAD_binding_2"/>
    <property type="match status" value="1"/>
</dbReference>
<evidence type="ECO:0000256" key="4">
    <source>
        <dbReference type="ARBA" id="ARBA00023002"/>
    </source>
</evidence>
<keyword evidence="5" id="KW-0503">Monooxygenase</keyword>
<dbReference type="InterPro" id="IPR036188">
    <property type="entry name" value="FAD/NAD-bd_sf"/>
</dbReference>
<feature type="domain" description="FAD-binding" evidence="7">
    <location>
        <begin position="137"/>
        <end position="370"/>
    </location>
</feature>
<dbReference type="PANTHER" id="PTHR13789:SF187">
    <property type="entry name" value="MONOOXYGENASE"/>
    <property type="match status" value="1"/>
</dbReference>
<dbReference type="Proteomes" id="UP000184330">
    <property type="component" value="Unassembled WGS sequence"/>
</dbReference>
<keyword evidence="9" id="KW-1185">Reference proteome</keyword>
<dbReference type="OrthoDB" id="16820at2759"/>
<evidence type="ECO:0000259" key="6">
    <source>
        <dbReference type="Pfam" id="PF00890"/>
    </source>
</evidence>
<evidence type="ECO:0000313" key="9">
    <source>
        <dbReference type="Proteomes" id="UP000184330"/>
    </source>
</evidence>
<dbReference type="Pfam" id="PF01494">
    <property type="entry name" value="FAD_binding_3"/>
    <property type="match status" value="1"/>
</dbReference>
<dbReference type="PRINTS" id="PR00420">
    <property type="entry name" value="RNGMNOXGNASE"/>
</dbReference>
<evidence type="ECO:0000256" key="2">
    <source>
        <dbReference type="ARBA" id="ARBA00022630"/>
    </source>
</evidence>
<evidence type="ECO:0000259" key="7">
    <source>
        <dbReference type="Pfam" id="PF01494"/>
    </source>
</evidence>
<evidence type="ECO:0000313" key="8">
    <source>
        <dbReference type="EMBL" id="CZR55789.1"/>
    </source>
</evidence>
<dbReference type="GO" id="GO:0004497">
    <property type="term" value="F:monooxygenase activity"/>
    <property type="evidence" value="ECO:0007669"/>
    <property type="project" value="UniProtKB-KW"/>
</dbReference>
<name>A0A1L7WSN6_9HELO</name>
<dbReference type="STRING" id="576137.A0A1L7WSN6"/>
<dbReference type="InterPro" id="IPR003953">
    <property type="entry name" value="FAD-dep_OxRdtase_2_FAD-bd"/>
</dbReference>
<dbReference type="GO" id="GO:0071949">
    <property type="term" value="F:FAD binding"/>
    <property type="evidence" value="ECO:0007669"/>
    <property type="project" value="InterPro"/>
</dbReference>